<dbReference type="Gene3D" id="2.40.440.10">
    <property type="entry name" value="L,D-transpeptidase catalytic domain-like"/>
    <property type="match status" value="1"/>
</dbReference>
<accession>A0A6B1FXH5</accession>
<proteinExistence type="predicted"/>
<sequence>MRMPNGSSIGRHLRSTTMTGCSATMPTPVHWLWSMNRSWVSHIFRRRSQSAMARKICVSMAMALFFGLLSSGWGRPNAAIAAEKLVPFPQPLISEGTQAGLDLLPPLPFIGATMDLPRVRQEQEELLTAATQTEIVDETEYAVSWTGITDLHLDVSRARIEGEKWIEVSLSDQMLYAWHGEQLENEFLISSGIQAYPTVTGVFRMWARTPSQTMSGGDPDAGTYYNLPNVQWVQYFYGEFAFHGTYWHDNFGTPMSHGCVNLTIEDAEWLFNWTFPEWDGSGGWLRTTESDATLVWVHR</sequence>
<dbReference type="InterPro" id="IPR005490">
    <property type="entry name" value="LD_TPept_cat_dom"/>
</dbReference>
<comment type="caution">
    <text evidence="8">The sequence shown here is derived from an EMBL/GenBank/DDBJ whole genome shotgun (WGS) entry which is preliminary data.</text>
</comment>
<keyword evidence="3 6" id="KW-0133">Cell shape</keyword>
<evidence type="ECO:0000256" key="5">
    <source>
        <dbReference type="ARBA" id="ARBA00023316"/>
    </source>
</evidence>
<name>A0A6B1FXH5_9CHLR</name>
<dbReference type="CDD" id="cd16913">
    <property type="entry name" value="YkuD_like"/>
    <property type="match status" value="1"/>
</dbReference>
<feature type="active site" description="Proton donor/acceptor" evidence="6">
    <location>
        <position position="243"/>
    </location>
</feature>
<evidence type="ECO:0000256" key="4">
    <source>
        <dbReference type="ARBA" id="ARBA00022984"/>
    </source>
</evidence>
<protein>
    <submittedName>
        <fullName evidence="8">L,D-transpeptidase</fullName>
    </submittedName>
</protein>
<keyword evidence="4 6" id="KW-0573">Peptidoglycan synthesis</keyword>
<organism evidence="8">
    <name type="scientific">Caldilineaceae bacterium SB0675_bin_29</name>
    <dbReference type="NCBI Taxonomy" id="2605266"/>
    <lineage>
        <taxon>Bacteria</taxon>
        <taxon>Bacillati</taxon>
        <taxon>Chloroflexota</taxon>
        <taxon>Caldilineae</taxon>
        <taxon>Caldilineales</taxon>
        <taxon>Caldilineaceae</taxon>
    </lineage>
</organism>
<dbReference type="UniPathway" id="UPA00219"/>
<dbReference type="AlphaFoldDB" id="A0A6B1FXH5"/>
<evidence type="ECO:0000256" key="1">
    <source>
        <dbReference type="ARBA" id="ARBA00004752"/>
    </source>
</evidence>
<evidence type="ECO:0000256" key="6">
    <source>
        <dbReference type="PROSITE-ProRule" id="PRU01373"/>
    </source>
</evidence>
<dbReference type="GO" id="GO:0016740">
    <property type="term" value="F:transferase activity"/>
    <property type="evidence" value="ECO:0007669"/>
    <property type="project" value="UniProtKB-KW"/>
</dbReference>
<dbReference type="GO" id="GO:0005576">
    <property type="term" value="C:extracellular region"/>
    <property type="evidence" value="ECO:0007669"/>
    <property type="project" value="TreeGrafter"/>
</dbReference>
<dbReference type="GO" id="GO:0071555">
    <property type="term" value="P:cell wall organization"/>
    <property type="evidence" value="ECO:0007669"/>
    <property type="project" value="UniProtKB-UniRule"/>
</dbReference>
<dbReference type="InterPro" id="IPR050979">
    <property type="entry name" value="LD-transpeptidase"/>
</dbReference>
<evidence type="ECO:0000256" key="2">
    <source>
        <dbReference type="ARBA" id="ARBA00022679"/>
    </source>
</evidence>
<dbReference type="GO" id="GO:0071972">
    <property type="term" value="F:peptidoglycan L,D-transpeptidase activity"/>
    <property type="evidence" value="ECO:0007669"/>
    <property type="project" value="TreeGrafter"/>
</dbReference>
<feature type="active site" description="Nucleophile" evidence="6">
    <location>
        <position position="259"/>
    </location>
</feature>
<evidence type="ECO:0000256" key="3">
    <source>
        <dbReference type="ARBA" id="ARBA00022960"/>
    </source>
</evidence>
<dbReference type="PANTHER" id="PTHR30582">
    <property type="entry name" value="L,D-TRANSPEPTIDASE"/>
    <property type="match status" value="1"/>
</dbReference>
<dbReference type="EMBL" id="VYDA01000326">
    <property type="protein sequence ID" value="MYH61833.1"/>
    <property type="molecule type" value="Genomic_DNA"/>
</dbReference>
<dbReference type="GO" id="GO:0008360">
    <property type="term" value="P:regulation of cell shape"/>
    <property type="evidence" value="ECO:0007669"/>
    <property type="project" value="UniProtKB-UniRule"/>
</dbReference>
<evidence type="ECO:0000259" key="7">
    <source>
        <dbReference type="PROSITE" id="PS52029"/>
    </source>
</evidence>
<dbReference type="GO" id="GO:0018104">
    <property type="term" value="P:peptidoglycan-protein cross-linking"/>
    <property type="evidence" value="ECO:0007669"/>
    <property type="project" value="TreeGrafter"/>
</dbReference>
<dbReference type="SUPFAM" id="SSF141523">
    <property type="entry name" value="L,D-transpeptidase catalytic domain-like"/>
    <property type="match status" value="1"/>
</dbReference>
<dbReference type="PANTHER" id="PTHR30582:SF2">
    <property type="entry name" value="L,D-TRANSPEPTIDASE YCIB-RELATED"/>
    <property type="match status" value="1"/>
</dbReference>
<reference evidence="8" key="1">
    <citation type="submission" date="2019-09" db="EMBL/GenBank/DDBJ databases">
        <title>Characterisation of the sponge microbiome using genome-centric metagenomics.</title>
        <authorList>
            <person name="Engelberts J.P."/>
            <person name="Robbins S.J."/>
            <person name="De Goeij J.M."/>
            <person name="Aranda M."/>
            <person name="Bell S.C."/>
            <person name="Webster N.S."/>
        </authorList>
    </citation>
    <scope>NUCLEOTIDE SEQUENCE</scope>
    <source>
        <strain evidence="8">SB0675_bin_29</strain>
    </source>
</reference>
<feature type="domain" description="L,D-TPase catalytic" evidence="7">
    <location>
        <begin position="164"/>
        <end position="288"/>
    </location>
</feature>
<comment type="pathway">
    <text evidence="1 6">Cell wall biogenesis; peptidoglycan biosynthesis.</text>
</comment>
<keyword evidence="5 6" id="KW-0961">Cell wall biogenesis/degradation</keyword>
<dbReference type="PROSITE" id="PS52029">
    <property type="entry name" value="LD_TPASE"/>
    <property type="match status" value="1"/>
</dbReference>
<keyword evidence="2" id="KW-0808">Transferase</keyword>
<dbReference type="InterPro" id="IPR038063">
    <property type="entry name" value="Transpep_catalytic_dom"/>
</dbReference>
<gene>
    <name evidence="8" type="ORF">F4148_08720</name>
</gene>
<dbReference type="Pfam" id="PF03734">
    <property type="entry name" value="YkuD"/>
    <property type="match status" value="1"/>
</dbReference>
<evidence type="ECO:0000313" key="8">
    <source>
        <dbReference type="EMBL" id="MYH61833.1"/>
    </source>
</evidence>